<dbReference type="Pfam" id="PF14016">
    <property type="entry name" value="DUF4232"/>
    <property type="match status" value="1"/>
</dbReference>
<dbReference type="Proteomes" id="UP001235744">
    <property type="component" value="Chromosome"/>
</dbReference>
<protein>
    <submittedName>
        <fullName evidence="3">DUF4232 domain-containing protein</fullName>
    </submittedName>
</protein>
<evidence type="ECO:0000259" key="2">
    <source>
        <dbReference type="Pfam" id="PF14016"/>
    </source>
</evidence>
<feature type="compositionally biased region" description="Low complexity" evidence="1">
    <location>
        <begin position="53"/>
        <end position="95"/>
    </location>
</feature>
<evidence type="ECO:0000313" key="3">
    <source>
        <dbReference type="EMBL" id="WLQ61269.1"/>
    </source>
</evidence>
<feature type="region of interest" description="Disordered" evidence="1">
    <location>
        <begin position="52"/>
        <end position="112"/>
    </location>
</feature>
<name>A0ABY9J2Y4_9ACTN</name>
<proteinExistence type="predicted"/>
<keyword evidence="4" id="KW-1185">Reference proteome</keyword>
<dbReference type="EMBL" id="CP120988">
    <property type="protein sequence ID" value="WLQ61269.1"/>
    <property type="molecule type" value="Genomic_DNA"/>
</dbReference>
<organism evidence="3 4">
    <name type="scientific">Streptomyces poriferorum</name>
    <dbReference type="NCBI Taxonomy" id="2798799"/>
    <lineage>
        <taxon>Bacteria</taxon>
        <taxon>Bacillati</taxon>
        <taxon>Actinomycetota</taxon>
        <taxon>Actinomycetes</taxon>
        <taxon>Kitasatosporales</taxon>
        <taxon>Streptomycetaceae</taxon>
        <taxon>Streptomyces</taxon>
    </lineage>
</organism>
<feature type="domain" description="DUF4232" evidence="2">
    <location>
        <begin position="114"/>
        <end position="240"/>
    </location>
</feature>
<evidence type="ECO:0000256" key="1">
    <source>
        <dbReference type="SAM" id="MobiDB-lite"/>
    </source>
</evidence>
<evidence type="ECO:0000313" key="4">
    <source>
        <dbReference type="Proteomes" id="UP001235744"/>
    </source>
</evidence>
<sequence>MSSLARTTPPPFERPTRTRGGRTGRRARPFRRHLLVPVAIASVTLVAAGCGGTSDSASPSGAAASVPAESAPGAESPSAAGSTSPAADAGTPDAPADQDHADSTPTAASDARRCTAAGLTMRLGRADAGAGQIHYLLTFVNKSTTACALRGFPGVSLIKRDGSAIGVPAEREGAARGQTVISPGRTAEVTLHTLNQGINGSGCWSRPDYLRVYPPGSKDAMTLRTSLLHVCGDRFTTTAVAG</sequence>
<reference evidence="3 4" key="1">
    <citation type="submission" date="2023-03" db="EMBL/GenBank/DDBJ databases">
        <title>Isolation and description of six Streptomyces strains from soil environments, able to metabolize different microbial glucans.</title>
        <authorList>
            <person name="Widen T."/>
            <person name="Larsbrink J."/>
        </authorList>
    </citation>
    <scope>NUCLEOTIDE SEQUENCE [LARGE SCALE GENOMIC DNA]</scope>
    <source>
        <strain evidence="3 4">Alt2</strain>
    </source>
</reference>
<feature type="region of interest" description="Disordered" evidence="1">
    <location>
        <begin position="1"/>
        <end position="30"/>
    </location>
</feature>
<feature type="compositionally biased region" description="Basic residues" evidence="1">
    <location>
        <begin position="17"/>
        <end position="30"/>
    </location>
</feature>
<dbReference type="RefSeq" id="WP_306068674.1">
    <property type="nucleotide sequence ID" value="NZ_CP120988.1"/>
</dbReference>
<dbReference type="InterPro" id="IPR025326">
    <property type="entry name" value="DUF4232"/>
</dbReference>
<gene>
    <name evidence="3" type="ORF">P8A19_40165</name>
</gene>
<accession>A0ABY9J2Y4</accession>